<evidence type="ECO:0000256" key="1">
    <source>
        <dbReference type="SAM" id="Phobius"/>
    </source>
</evidence>
<organism evidence="2">
    <name type="scientific">Mycobacterium xenopi 4042</name>
    <dbReference type="NCBI Taxonomy" id="1299334"/>
    <lineage>
        <taxon>Bacteria</taxon>
        <taxon>Bacillati</taxon>
        <taxon>Actinomycetota</taxon>
        <taxon>Actinomycetes</taxon>
        <taxon>Mycobacteriales</taxon>
        <taxon>Mycobacteriaceae</taxon>
        <taxon>Mycobacterium</taxon>
    </lineage>
</organism>
<reference evidence="2" key="1">
    <citation type="submission" date="2014-01" db="EMBL/GenBank/DDBJ databases">
        <authorList>
            <person name="Brown-Elliot B."/>
            <person name="Wallace R."/>
            <person name="Lenaerts A."/>
            <person name="Ordway D."/>
            <person name="DeGroote M.A."/>
            <person name="Parker T."/>
            <person name="Sizemore C."/>
            <person name="Tallon L.J."/>
            <person name="Sadzewicz L.K."/>
            <person name="Sengamalay N."/>
            <person name="Fraser C.M."/>
            <person name="Hine E."/>
            <person name="Shefchek K.A."/>
            <person name="Das S.P."/>
            <person name="Tettelin H."/>
        </authorList>
    </citation>
    <scope>NUCLEOTIDE SEQUENCE [LARGE SCALE GENOMIC DNA]</scope>
    <source>
        <strain evidence="2">4042</strain>
    </source>
</reference>
<dbReference type="PATRIC" id="fig|1299334.3.peg.1002"/>
<gene>
    <name evidence="2" type="ORF">I553_9492</name>
</gene>
<dbReference type="AlphaFoldDB" id="X8DZE8"/>
<evidence type="ECO:0000313" key="2">
    <source>
        <dbReference type="EMBL" id="EUA73336.1"/>
    </source>
</evidence>
<protein>
    <submittedName>
        <fullName evidence="2">Tetronasin ABC transporter permease domain protein</fullName>
    </submittedName>
</protein>
<keyword evidence="1" id="KW-0812">Transmembrane</keyword>
<keyword evidence="1" id="KW-1133">Transmembrane helix</keyword>
<dbReference type="EMBL" id="JAOB01000011">
    <property type="protein sequence ID" value="EUA73336.1"/>
    <property type="molecule type" value="Genomic_DNA"/>
</dbReference>
<feature type="transmembrane region" description="Helical" evidence="1">
    <location>
        <begin position="31"/>
        <end position="50"/>
    </location>
</feature>
<sequence>MVLAGIAAGLSYGTAAGDVGGKLSTVVGTAAVQLPAVWLLAAVTAALFGLMPRLASVAWVCSSGSSRCTCLARCRVLRNGFWI</sequence>
<accession>X8DZE8</accession>
<name>X8DZE8_MYCXE</name>
<proteinExistence type="predicted"/>
<comment type="caution">
    <text evidence="2">The sequence shown here is derived from an EMBL/GenBank/DDBJ whole genome shotgun (WGS) entry which is preliminary data.</text>
</comment>
<keyword evidence="1" id="KW-0472">Membrane</keyword>